<organism evidence="1 2">
    <name type="scientific">Miscanthus lutarioriparius</name>
    <dbReference type="NCBI Taxonomy" id="422564"/>
    <lineage>
        <taxon>Eukaryota</taxon>
        <taxon>Viridiplantae</taxon>
        <taxon>Streptophyta</taxon>
        <taxon>Embryophyta</taxon>
        <taxon>Tracheophyta</taxon>
        <taxon>Spermatophyta</taxon>
        <taxon>Magnoliopsida</taxon>
        <taxon>Liliopsida</taxon>
        <taxon>Poales</taxon>
        <taxon>Poaceae</taxon>
        <taxon>PACMAD clade</taxon>
        <taxon>Panicoideae</taxon>
        <taxon>Andropogonodae</taxon>
        <taxon>Andropogoneae</taxon>
        <taxon>Saccharinae</taxon>
        <taxon>Miscanthus</taxon>
    </lineage>
</organism>
<gene>
    <name evidence="1" type="ORF">NCGR_LOCUS2730</name>
</gene>
<evidence type="ECO:0000313" key="1">
    <source>
        <dbReference type="EMBL" id="CAD6204737.1"/>
    </source>
</evidence>
<dbReference type="Gene3D" id="3.90.1150.10">
    <property type="entry name" value="Aspartate Aminotransferase, domain 1"/>
    <property type="match status" value="1"/>
</dbReference>
<dbReference type="OrthoDB" id="10263824at2759"/>
<dbReference type="AlphaFoldDB" id="A0A811MC33"/>
<keyword evidence="2" id="KW-1185">Reference proteome</keyword>
<dbReference type="Gene3D" id="3.40.640.10">
    <property type="entry name" value="Type I PLP-dependent aspartate aminotransferase-like (Major domain)"/>
    <property type="match status" value="1"/>
</dbReference>
<evidence type="ECO:0000313" key="2">
    <source>
        <dbReference type="Proteomes" id="UP000604825"/>
    </source>
</evidence>
<proteinExistence type="predicted"/>
<dbReference type="Proteomes" id="UP000604825">
    <property type="component" value="Unassembled WGS sequence"/>
</dbReference>
<dbReference type="InterPro" id="IPR015421">
    <property type="entry name" value="PyrdxlP-dep_Trfase_major"/>
</dbReference>
<sequence length="207" mass="22981">MASWDALVDAALATLSARKLLFNTRLITLAPPPALTETFAGPESWDRATVEIQVDRNSLQQWLTTNGEVSIQEEEVSRKLILFSGDDYMCLSSHPAVREAAVKAGSSSVWDGAQRLFLDLWLYYLPQTSTWRNHWRNCRKRRIAFSVPLDFRQTRTALMTALGSISSLLACAGRKPAPDERIAIFSDALNHASTIDGISSSLCVQPL</sequence>
<reference evidence="1" key="1">
    <citation type="submission" date="2020-10" db="EMBL/GenBank/DDBJ databases">
        <authorList>
            <person name="Han B."/>
            <person name="Lu T."/>
            <person name="Zhao Q."/>
            <person name="Huang X."/>
            <person name="Zhao Y."/>
        </authorList>
    </citation>
    <scope>NUCLEOTIDE SEQUENCE</scope>
</reference>
<accession>A0A811MC33</accession>
<protein>
    <recommendedName>
        <fullName evidence="3">8-amino-7-oxononanoate synthase</fullName>
    </recommendedName>
</protein>
<evidence type="ECO:0008006" key="3">
    <source>
        <dbReference type="Google" id="ProtNLM"/>
    </source>
</evidence>
<dbReference type="InterPro" id="IPR015422">
    <property type="entry name" value="PyrdxlP-dep_Trfase_small"/>
</dbReference>
<dbReference type="EMBL" id="CAJGYO010000001">
    <property type="protein sequence ID" value="CAD6204737.1"/>
    <property type="molecule type" value="Genomic_DNA"/>
</dbReference>
<name>A0A811MC33_9POAL</name>
<comment type="caution">
    <text evidence="1">The sequence shown here is derived from an EMBL/GenBank/DDBJ whole genome shotgun (WGS) entry which is preliminary data.</text>
</comment>